<protein>
    <recommendedName>
        <fullName evidence="1">DUF4283 domain-containing protein</fullName>
    </recommendedName>
</protein>
<dbReference type="Pfam" id="PF14111">
    <property type="entry name" value="DUF4283"/>
    <property type="match status" value="1"/>
</dbReference>
<organism evidence="2">
    <name type="scientific">Sesamum latifolium</name>
    <dbReference type="NCBI Taxonomy" id="2727402"/>
    <lineage>
        <taxon>Eukaryota</taxon>
        <taxon>Viridiplantae</taxon>
        <taxon>Streptophyta</taxon>
        <taxon>Embryophyta</taxon>
        <taxon>Tracheophyta</taxon>
        <taxon>Spermatophyta</taxon>
        <taxon>Magnoliopsida</taxon>
        <taxon>eudicotyledons</taxon>
        <taxon>Gunneridae</taxon>
        <taxon>Pentapetalae</taxon>
        <taxon>asterids</taxon>
        <taxon>lamiids</taxon>
        <taxon>Lamiales</taxon>
        <taxon>Pedaliaceae</taxon>
        <taxon>Sesamum</taxon>
    </lineage>
</organism>
<evidence type="ECO:0000259" key="1">
    <source>
        <dbReference type="Pfam" id="PF14111"/>
    </source>
</evidence>
<feature type="domain" description="DUF4283" evidence="1">
    <location>
        <begin position="36"/>
        <end position="119"/>
    </location>
</feature>
<dbReference type="AlphaFoldDB" id="A0AAW2VWD0"/>
<evidence type="ECO:0000313" key="2">
    <source>
        <dbReference type="EMBL" id="KAL0434034.1"/>
    </source>
</evidence>
<reference evidence="2" key="1">
    <citation type="submission" date="2020-06" db="EMBL/GenBank/DDBJ databases">
        <authorList>
            <person name="Li T."/>
            <person name="Hu X."/>
            <person name="Zhang T."/>
            <person name="Song X."/>
            <person name="Zhang H."/>
            <person name="Dai N."/>
            <person name="Sheng W."/>
            <person name="Hou X."/>
            <person name="Wei L."/>
        </authorList>
    </citation>
    <scope>NUCLEOTIDE SEQUENCE</scope>
    <source>
        <strain evidence="2">KEN1</strain>
        <tissue evidence="2">Leaf</tissue>
    </source>
</reference>
<sequence length="166" mass="18774">MGSGEPDVGFLKRAWKLTEDKEAGITLPGGLWHADTESYKLCLVGRLLSNRAYRFEALSSSIQSMLQPVTSMDITQLPDKRLLLRFNHIIDKQRALDGCPWSFEKHILILNAIQEDENPLQVDLECCNFFVHIHDLPMNMMNLGVAIDSPGHSPPFHSNLTSKKRC</sequence>
<proteinExistence type="predicted"/>
<accession>A0AAW2VWD0</accession>
<name>A0AAW2VWD0_9LAMI</name>
<dbReference type="EMBL" id="JACGWN010000009">
    <property type="protein sequence ID" value="KAL0434034.1"/>
    <property type="molecule type" value="Genomic_DNA"/>
</dbReference>
<reference evidence="2" key="2">
    <citation type="journal article" date="2024" name="Plant">
        <title>Genomic evolution and insights into agronomic trait innovations of Sesamum species.</title>
        <authorList>
            <person name="Miao H."/>
            <person name="Wang L."/>
            <person name="Qu L."/>
            <person name="Liu H."/>
            <person name="Sun Y."/>
            <person name="Le M."/>
            <person name="Wang Q."/>
            <person name="Wei S."/>
            <person name="Zheng Y."/>
            <person name="Lin W."/>
            <person name="Duan Y."/>
            <person name="Cao H."/>
            <person name="Xiong S."/>
            <person name="Wang X."/>
            <person name="Wei L."/>
            <person name="Li C."/>
            <person name="Ma Q."/>
            <person name="Ju M."/>
            <person name="Zhao R."/>
            <person name="Li G."/>
            <person name="Mu C."/>
            <person name="Tian Q."/>
            <person name="Mei H."/>
            <person name="Zhang T."/>
            <person name="Gao T."/>
            <person name="Zhang H."/>
        </authorList>
    </citation>
    <scope>NUCLEOTIDE SEQUENCE</scope>
    <source>
        <strain evidence="2">KEN1</strain>
    </source>
</reference>
<dbReference type="InterPro" id="IPR025558">
    <property type="entry name" value="DUF4283"/>
</dbReference>
<comment type="caution">
    <text evidence="2">The sequence shown here is derived from an EMBL/GenBank/DDBJ whole genome shotgun (WGS) entry which is preliminary data.</text>
</comment>
<gene>
    <name evidence="2" type="ORF">Slati_2737700</name>
</gene>